<evidence type="ECO:0000256" key="12">
    <source>
        <dbReference type="SAM" id="SignalP"/>
    </source>
</evidence>
<evidence type="ECO:0000313" key="15">
    <source>
        <dbReference type="EMBL" id="ALL14306.1"/>
    </source>
</evidence>
<feature type="chain" id="PRO_5006014208" description="TonB-dependent receptor" evidence="12">
    <location>
        <begin position="25"/>
        <end position="670"/>
    </location>
</feature>
<feature type="signal peptide" evidence="12">
    <location>
        <begin position="1"/>
        <end position="24"/>
    </location>
</feature>
<comment type="subcellular location">
    <subcellularLocation>
        <location evidence="1 10">Cell outer membrane</location>
        <topology evidence="1 10">Multi-pass membrane protein</topology>
    </subcellularLocation>
</comment>
<evidence type="ECO:0000256" key="2">
    <source>
        <dbReference type="ARBA" id="ARBA00022448"/>
    </source>
</evidence>
<dbReference type="Gene3D" id="2.170.130.10">
    <property type="entry name" value="TonB-dependent receptor, plug domain"/>
    <property type="match status" value="1"/>
</dbReference>
<organism evidence="15 16">
    <name type="scientific">Caulobacter henricii</name>
    <dbReference type="NCBI Taxonomy" id="69395"/>
    <lineage>
        <taxon>Bacteria</taxon>
        <taxon>Pseudomonadati</taxon>
        <taxon>Pseudomonadota</taxon>
        <taxon>Alphaproteobacteria</taxon>
        <taxon>Caulobacterales</taxon>
        <taxon>Caulobacteraceae</taxon>
        <taxon>Caulobacter</taxon>
    </lineage>
</organism>
<dbReference type="Gene3D" id="2.40.170.20">
    <property type="entry name" value="TonB-dependent receptor, beta-barrel domain"/>
    <property type="match status" value="1"/>
</dbReference>
<dbReference type="OrthoDB" id="9760333at2"/>
<dbReference type="InterPro" id="IPR036942">
    <property type="entry name" value="Beta-barrel_TonB_sf"/>
</dbReference>
<dbReference type="PANTHER" id="PTHR30069:SF29">
    <property type="entry name" value="HEMOGLOBIN AND HEMOGLOBIN-HAPTOGLOBIN-BINDING PROTEIN 1-RELATED"/>
    <property type="match status" value="1"/>
</dbReference>
<evidence type="ECO:0000256" key="4">
    <source>
        <dbReference type="ARBA" id="ARBA00022692"/>
    </source>
</evidence>
<dbReference type="Pfam" id="PF07715">
    <property type="entry name" value="Plug"/>
    <property type="match status" value="1"/>
</dbReference>
<sequence length="670" mass="72267">MKTTLFAGASVGLILLASTTTASAQSIDYGAMEQLFNEPVTTSATGSPLRSTQAPVDMTIISAADIKRSGATDIPTILSRAAGVDILPFAAGAAELSVRGYNQARSPRMLVLINGRQVYLDHFGYTDWATLPIALEEIRQIELVRGPNSALFGFNAVSGVINIITYNPKYDDTNSATVQAGTLGYASANLVKTMALGPVKARVSIGANQQDEWSNAGSSVPLSLLSDPWKIYAAFDAVTELSPKTDLRLEGNWSNSGQSEMLSGYTYVGHKVKTDSIKATLISDTPYGAMEAQIYLNQLDSTALPLRYENNIWVAKVQNLVKIGSDHTLRVALEYRDNEVNTTPVRGGMVRYTVLAPSAMWNWTATDKITLTAAARLDSLKLSRTGVFPAGVRRTSNSDWDQSIKEVSVNLGAVVQLSEEGTLRLLAARGVQAPTLVELGSRQVLPTTAPPVGIATLGNPELQPAIITSYEAAYEHALTKLDARVAVKLMVQTTEDVKSGVSRLQIDVPATATTYAALTYFNIGKSEMKGFEVSGSGKFGDGFRWSADTTYVNITDTTLPGYSAVRRLIAFGDTSPRWRSNLGLGWAKDNWTVDGYVKRVSKFNSYTSTQTLEPVKGYTTVAGRVAYDLKSGITLALNGQNLMNESQAQTKGISGLRAERRVIFGVTKTW</sequence>
<protein>
    <recommendedName>
        <fullName evidence="17">TonB-dependent receptor</fullName>
    </recommendedName>
</protein>
<dbReference type="PANTHER" id="PTHR30069">
    <property type="entry name" value="TONB-DEPENDENT OUTER MEMBRANE RECEPTOR"/>
    <property type="match status" value="1"/>
</dbReference>
<dbReference type="GO" id="GO:0009279">
    <property type="term" value="C:cell outer membrane"/>
    <property type="evidence" value="ECO:0007669"/>
    <property type="project" value="UniProtKB-SubCell"/>
</dbReference>
<evidence type="ECO:0000256" key="5">
    <source>
        <dbReference type="ARBA" id="ARBA00022729"/>
    </source>
</evidence>
<keyword evidence="8" id="KW-0675">Receptor</keyword>
<keyword evidence="7 10" id="KW-0472">Membrane</keyword>
<keyword evidence="3 10" id="KW-1134">Transmembrane beta strand</keyword>
<keyword evidence="4 10" id="KW-0812">Transmembrane</keyword>
<dbReference type="STRING" id="69395.AQ619_13650"/>
<evidence type="ECO:0000259" key="14">
    <source>
        <dbReference type="Pfam" id="PF07715"/>
    </source>
</evidence>
<dbReference type="InterPro" id="IPR039426">
    <property type="entry name" value="TonB-dep_rcpt-like"/>
</dbReference>
<keyword evidence="9 10" id="KW-0998">Cell outer membrane</keyword>
<keyword evidence="16" id="KW-1185">Reference proteome</keyword>
<evidence type="ECO:0000256" key="11">
    <source>
        <dbReference type="RuleBase" id="RU003357"/>
    </source>
</evidence>
<feature type="domain" description="TonB-dependent receptor plug" evidence="14">
    <location>
        <begin position="53"/>
        <end position="160"/>
    </location>
</feature>
<proteinExistence type="inferred from homology"/>
<evidence type="ECO:0000256" key="3">
    <source>
        <dbReference type="ARBA" id="ARBA00022452"/>
    </source>
</evidence>
<evidence type="ECO:0000256" key="6">
    <source>
        <dbReference type="ARBA" id="ARBA00023077"/>
    </source>
</evidence>
<evidence type="ECO:0000256" key="1">
    <source>
        <dbReference type="ARBA" id="ARBA00004571"/>
    </source>
</evidence>
<comment type="similarity">
    <text evidence="10 11">Belongs to the TonB-dependent receptor family.</text>
</comment>
<dbReference type="AlphaFoldDB" id="A0A0N7JHT7"/>
<evidence type="ECO:0000313" key="16">
    <source>
        <dbReference type="Proteomes" id="UP000056905"/>
    </source>
</evidence>
<accession>A0A0N7JHT7</accession>
<keyword evidence="6 11" id="KW-0798">TonB box</keyword>
<dbReference type="Proteomes" id="UP000056905">
    <property type="component" value="Chromosome"/>
</dbReference>
<evidence type="ECO:0000256" key="10">
    <source>
        <dbReference type="PROSITE-ProRule" id="PRU01360"/>
    </source>
</evidence>
<dbReference type="SUPFAM" id="SSF56935">
    <property type="entry name" value="Porins"/>
    <property type="match status" value="1"/>
</dbReference>
<dbReference type="RefSeq" id="WP_062148676.1">
    <property type="nucleotide sequence ID" value="NZ_CP013002.1"/>
</dbReference>
<dbReference type="EMBL" id="CP013002">
    <property type="protein sequence ID" value="ALL14306.1"/>
    <property type="molecule type" value="Genomic_DNA"/>
</dbReference>
<feature type="domain" description="TonB-dependent receptor-like beta-barrel" evidence="13">
    <location>
        <begin position="245"/>
        <end position="642"/>
    </location>
</feature>
<evidence type="ECO:0000256" key="9">
    <source>
        <dbReference type="ARBA" id="ARBA00023237"/>
    </source>
</evidence>
<reference evidence="15 16" key="1">
    <citation type="submission" date="2015-10" db="EMBL/GenBank/DDBJ databases">
        <title>Conservation of the essential genome among Caulobacter and Brevundimonas species.</title>
        <authorList>
            <person name="Scott D."/>
            <person name="Ely B."/>
        </authorList>
    </citation>
    <scope>NUCLEOTIDE SEQUENCE [LARGE SCALE GENOMIC DNA]</scope>
    <source>
        <strain evidence="15 16">CB4</strain>
    </source>
</reference>
<gene>
    <name evidence="15" type="ORF">AQ619_13650</name>
</gene>
<dbReference type="GO" id="GO:0044718">
    <property type="term" value="P:siderophore transmembrane transport"/>
    <property type="evidence" value="ECO:0007669"/>
    <property type="project" value="TreeGrafter"/>
</dbReference>
<name>A0A0N7JHT7_9CAUL</name>
<dbReference type="InterPro" id="IPR000531">
    <property type="entry name" value="Beta-barrel_TonB"/>
</dbReference>
<dbReference type="InterPro" id="IPR012910">
    <property type="entry name" value="Plug_dom"/>
</dbReference>
<dbReference type="GO" id="GO:0015344">
    <property type="term" value="F:siderophore uptake transmembrane transporter activity"/>
    <property type="evidence" value="ECO:0007669"/>
    <property type="project" value="TreeGrafter"/>
</dbReference>
<evidence type="ECO:0000256" key="8">
    <source>
        <dbReference type="ARBA" id="ARBA00023170"/>
    </source>
</evidence>
<dbReference type="InterPro" id="IPR037066">
    <property type="entry name" value="Plug_dom_sf"/>
</dbReference>
<dbReference type="Pfam" id="PF00593">
    <property type="entry name" value="TonB_dep_Rec_b-barrel"/>
    <property type="match status" value="1"/>
</dbReference>
<dbReference type="KEGG" id="chq:AQ619_13650"/>
<keyword evidence="2 10" id="KW-0813">Transport</keyword>
<keyword evidence="5 12" id="KW-0732">Signal</keyword>
<evidence type="ECO:0000259" key="13">
    <source>
        <dbReference type="Pfam" id="PF00593"/>
    </source>
</evidence>
<dbReference type="PROSITE" id="PS52016">
    <property type="entry name" value="TONB_DEPENDENT_REC_3"/>
    <property type="match status" value="1"/>
</dbReference>
<evidence type="ECO:0000256" key="7">
    <source>
        <dbReference type="ARBA" id="ARBA00023136"/>
    </source>
</evidence>
<evidence type="ECO:0008006" key="17">
    <source>
        <dbReference type="Google" id="ProtNLM"/>
    </source>
</evidence>